<evidence type="ECO:0000313" key="3">
    <source>
        <dbReference type="Proteomes" id="UP000308133"/>
    </source>
</evidence>
<proteinExistence type="predicted"/>
<reference evidence="2 3" key="1">
    <citation type="submission" date="2018-02" db="EMBL/GenBank/DDBJ databases">
        <title>Draft genome sequences of Elsinoe sp., causing black scab on jojoba.</title>
        <authorList>
            <person name="Stodart B."/>
            <person name="Jeffress S."/>
            <person name="Ash G."/>
            <person name="Arun Chinnappa K."/>
        </authorList>
    </citation>
    <scope>NUCLEOTIDE SEQUENCE [LARGE SCALE GENOMIC DNA]</scope>
    <source>
        <strain evidence="2 3">Hillstone_2</strain>
    </source>
</reference>
<name>A0A4U7B0K2_9PEZI</name>
<dbReference type="Proteomes" id="UP000308133">
    <property type="component" value="Unassembled WGS sequence"/>
</dbReference>
<dbReference type="AlphaFoldDB" id="A0A4U7B0K2"/>
<comment type="caution">
    <text evidence="2">The sequence shown here is derived from an EMBL/GenBank/DDBJ whole genome shotgun (WGS) entry which is preliminary data.</text>
</comment>
<organism evidence="2 3">
    <name type="scientific">Elsinoe australis</name>
    <dbReference type="NCBI Taxonomy" id="40998"/>
    <lineage>
        <taxon>Eukaryota</taxon>
        <taxon>Fungi</taxon>
        <taxon>Dikarya</taxon>
        <taxon>Ascomycota</taxon>
        <taxon>Pezizomycotina</taxon>
        <taxon>Dothideomycetes</taxon>
        <taxon>Dothideomycetidae</taxon>
        <taxon>Myriangiales</taxon>
        <taxon>Elsinoaceae</taxon>
        <taxon>Elsinoe</taxon>
    </lineage>
</organism>
<feature type="region of interest" description="Disordered" evidence="1">
    <location>
        <begin position="1"/>
        <end position="31"/>
    </location>
</feature>
<protein>
    <submittedName>
        <fullName evidence="2">Uncharacterized protein</fullName>
    </submittedName>
</protein>
<accession>A0A4U7B0K2</accession>
<evidence type="ECO:0000256" key="1">
    <source>
        <dbReference type="SAM" id="MobiDB-lite"/>
    </source>
</evidence>
<evidence type="ECO:0000313" key="2">
    <source>
        <dbReference type="EMBL" id="TKX22236.1"/>
    </source>
</evidence>
<dbReference type="EMBL" id="PTQR01000068">
    <property type="protein sequence ID" value="TKX22236.1"/>
    <property type="molecule type" value="Genomic_DNA"/>
</dbReference>
<gene>
    <name evidence="2" type="ORF">C1H76_5526</name>
</gene>
<feature type="compositionally biased region" description="Basic and acidic residues" evidence="1">
    <location>
        <begin position="1"/>
        <end position="11"/>
    </location>
</feature>
<sequence>MLESPNERERMVSQSFGPGGSTYFIPSSKGGDSRQIIANKRAFHPILTTIGTNLQAVAGHRNESSQ</sequence>